<evidence type="ECO:0000313" key="1">
    <source>
        <dbReference type="EMBL" id="MFD2557211.1"/>
    </source>
</evidence>
<sequence length="281" mass="31550">MKKSNIILLLSIVFAVLYFLCPSVFGVISIDQKGNPTDIMSKFWFNLYPRNISLDSDQTISHIKIIGSKDATLSLEINKGAKQHMKSDDQQNFEYKLYKDTLEIKLKNGESYLHLEQPMPIQSISCTNKAGLNLIPVQSTDSLAQLTVTLADNCVLRTGEYTRNYGNGTISRTYGPTKIRNLTLNLSNQSKAYLNGIQTEECTANLTDAFLNCQQSIHIDSLKIHLSGKSAIKNIYLPTDSRWNAEVRPSNDPNIGHLMVSGDQTYFNKKLIRPDTPITIK</sequence>
<keyword evidence="2" id="KW-1185">Reference proteome</keyword>
<dbReference type="RefSeq" id="WP_210354412.1">
    <property type="nucleotide sequence ID" value="NZ_JAEQMU010000002.1"/>
</dbReference>
<reference evidence="2" key="1">
    <citation type="journal article" date="2019" name="Int. J. Syst. Evol. Microbiol.">
        <title>The Global Catalogue of Microorganisms (GCM) 10K type strain sequencing project: providing services to taxonomists for standard genome sequencing and annotation.</title>
        <authorList>
            <consortium name="The Broad Institute Genomics Platform"/>
            <consortium name="The Broad Institute Genome Sequencing Center for Infectious Disease"/>
            <person name="Wu L."/>
            <person name="Ma J."/>
        </authorList>
    </citation>
    <scope>NUCLEOTIDE SEQUENCE [LARGE SCALE GENOMIC DNA]</scope>
    <source>
        <strain evidence="2">KCTC 52298</strain>
    </source>
</reference>
<proteinExistence type="predicted"/>
<accession>A0ABW5LBL8</accession>
<comment type="caution">
    <text evidence="1">The sequence shown here is derived from an EMBL/GenBank/DDBJ whole genome shotgun (WGS) entry which is preliminary data.</text>
</comment>
<evidence type="ECO:0008006" key="3">
    <source>
        <dbReference type="Google" id="ProtNLM"/>
    </source>
</evidence>
<protein>
    <recommendedName>
        <fullName evidence="3">Adhesin domain-containing protein</fullName>
    </recommendedName>
</protein>
<organism evidence="1 2">
    <name type="scientific">Sphingobacterium tabacisoli</name>
    <dbReference type="NCBI Taxonomy" id="2044855"/>
    <lineage>
        <taxon>Bacteria</taxon>
        <taxon>Pseudomonadati</taxon>
        <taxon>Bacteroidota</taxon>
        <taxon>Sphingobacteriia</taxon>
        <taxon>Sphingobacteriales</taxon>
        <taxon>Sphingobacteriaceae</taxon>
        <taxon>Sphingobacterium</taxon>
    </lineage>
</organism>
<dbReference type="EMBL" id="JBHULD010000025">
    <property type="protein sequence ID" value="MFD2557211.1"/>
    <property type="molecule type" value="Genomic_DNA"/>
</dbReference>
<dbReference type="Gene3D" id="2.160.20.120">
    <property type="match status" value="1"/>
</dbReference>
<gene>
    <name evidence="1" type="ORF">ACFSQW_22660</name>
</gene>
<name>A0ABW5LBL8_9SPHI</name>
<dbReference type="Proteomes" id="UP001597440">
    <property type="component" value="Unassembled WGS sequence"/>
</dbReference>
<evidence type="ECO:0000313" key="2">
    <source>
        <dbReference type="Proteomes" id="UP001597440"/>
    </source>
</evidence>